<keyword evidence="2 5" id="KW-0812">Transmembrane</keyword>
<comment type="subcellular location">
    <subcellularLocation>
        <location evidence="1">Membrane</location>
        <topology evidence="1">Multi-pass membrane protein</topology>
    </subcellularLocation>
</comment>
<accession>A0ABV7UYE8</accession>
<dbReference type="CDD" id="cd17321">
    <property type="entry name" value="MFS_MMR_MDR_like"/>
    <property type="match status" value="1"/>
</dbReference>
<dbReference type="InterPro" id="IPR011701">
    <property type="entry name" value="MFS"/>
</dbReference>
<comment type="caution">
    <text evidence="7">The sequence shown here is derived from an EMBL/GenBank/DDBJ whole genome shotgun (WGS) entry which is preliminary data.</text>
</comment>
<dbReference type="PROSITE" id="PS50850">
    <property type="entry name" value="MFS"/>
    <property type="match status" value="1"/>
</dbReference>
<evidence type="ECO:0000313" key="8">
    <source>
        <dbReference type="Proteomes" id="UP001595683"/>
    </source>
</evidence>
<feature type="transmembrane region" description="Helical" evidence="5">
    <location>
        <begin position="436"/>
        <end position="458"/>
    </location>
</feature>
<evidence type="ECO:0000256" key="2">
    <source>
        <dbReference type="ARBA" id="ARBA00022692"/>
    </source>
</evidence>
<feature type="transmembrane region" description="Helical" evidence="5">
    <location>
        <begin position="141"/>
        <end position="162"/>
    </location>
</feature>
<dbReference type="PRINTS" id="PR01035">
    <property type="entry name" value="TCRTETA"/>
</dbReference>
<feature type="transmembrane region" description="Helical" evidence="5">
    <location>
        <begin position="206"/>
        <end position="224"/>
    </location>
</feature>
<reference evidence="8" key="1">
    <citation type="journal article" date="2019" name="Int. J. Syst. Evol. Microbiol.">
        <title>The Global Catalogue of Microorganisms (GCM) 10K type strain sequencing project: providing services to taxonomists for standard genome sequencing and annotation.</title>
        <authorList>
            <consortium name="The Broad Institute Genomics Platform"/>
            <consortium name="The Broad Institute Genome Sequencing Center for Infectious Disease"/>
            <person name="Wu L."/>
            <person name="Ma J."/>
        </authorList>
    </citation>
    <scope>NUCLEOTIDE SEQUENCE [LARGE SCALE GENOMIC DNA]</scope>
    <source>
        <strain evidence="8">KCTC 42224</strain>
    </source>
</reference>
<organism evidence="7 8">
    <name type="scientific">Novosphingobium pokkalii</name>
    <dbReference type="NCBI Taxonomy" id="1770194"/>
    <lineage>
        <taxon>Bacteria</taxon>
        <taxon>Pseudomonadati</taxon>
        <taxon>Pseudomonadota</taxon>
        <taxon>Alphaproteobacteria</taxon>
        <taxon>Sphingomonadales</taxon>
        <taxon>Sphingomonadaceae</taxon>
        <taxon>Novosphingobium</taxon>
    </lineage>
</organism>
<feature type="transmembrane region" description="Helical" evidence="5">
    <location>
        <begin position="53"/>
        <end position="70"/>
    </location>
</feature>
<feature type="transmembrane region" description="Helical" evidence="5">
    <location>
        <begin position="414"/>
        <end position="430"/>
    </location>
</feature>
<feature type="transmembrane region" description="Helical" evidence="5">
    <location>
        <begin position="367"/>
        <end position="393"/>
    </location>
</feature>
<dbReference type="InterPro" id="IPR020846">
    <property type="entry name" value="MFS_dom"/>
</dbReference>
<feature type="transmembrane region" description="Helical" evidence="5">
    <location>
        <begin position="174"/>
        <end position="194"/>
    </location>
</feature>
<evidence type="ECO:0000256" key="4">
    <source>
        <dbReference type="ARBA" id="ARBA00023136"/>
    </source>
</evidence>
<dbReference type="EMBL" id="JBHRYE010000002">
    <property type="protein sequence ID" value="MFC3669949.1"/>
    <property type="molecule type" value="Genomic_DNA"/>
</dbReference>
<feature type="transmembrane region" description="Helical" evidence="5">
    <location>
        <begin position="114"/>
        <end position="134"/>
    </location>
</feature>
<gene>
    <name evidence="7" type="ORF">ACFOOT_00790</name>
</gene>
<keyword evidence="3 5" id="KW-1133">Transmembrane helix</keyword>
<evidence type="ECO:0000256" key="3">
    <source>
        <dbReference type="ARBA" id="ARBA00022989"/>
    </source>
</evidence>
<feature type="domain" description="Major facilitator superfamily (MFS) profile" evidence="6">
    <location>
        <begin position="15"/>
        <end position="459"/>
    </location>
</feature>
<feature type="transmembrane region" description="Helical" evidence="5">
    <location>
        <begin position="82"/>
        <end position="108"/>
    </location>
</feature>
<dbReference type="InterPro" id="IPR001958">
    <property type="entry name" value="Tet-R_TetA/multi-R_MdtG-like"/>
</dbReference>
<proteinExistence type="predicted"/>
<dbReference type="Proteomes" id="UP001595683">
    <property type="component" value="Unassembled WGS sequence"/>
</dbReference>
<feature type="transmembrane region" description="Helical" evidence="5">
    <location>
        <begin position="279"/>
        <end position="302"/>
    </location>
</feature>
<feature type="transmembrane region" description="Helical" evidence="5">
    <location>
        <begin position="308"/>
        <end position="328"/>
    </location>
</feature>
<keyword evidence="8" id="KW-1185">Reference proteome</keyword>
<feature type="transmembrane region" description="Helical" evidence="5">
    <location>
        <begin position="230"/>
        <end position="250"/>
    </location>
</feature>
<dbReference type="PANTHER" id="PTHR42718">
    <property type="entry name" value="MAJOR FACILITATOR SUPERFAMILY MULTIDRUG TRANSPORTER MFSC"/>
    <property type="match status" value="1"/>
</dbReference>
<sequence>MRDPQSLTHRQKTLALVTLIIALVLEIVDMTIVNTALPAIKASLGADAQASQWIVAGYSLAFAVLLMAGGRLGDTFGYRRMFLLGVTGFTLASAACGLAHTGTALVAARLLQGATGAVMAPQAMAMVQVMFAPLERVSRMALFGVIGGLAAIAGPVLGGILIEANLFELGWRVVFLINLPVGIGAVIAGLLFLPEARSGRPAGYDIVGMVLFGLAMAALLHPLIGAAESGQVGGALWPLLAVAPLGALAWRHAGQRVRAGKPALFDPALFTIASFRQGLALSIVFGAVGSGFLLVFAFAMQAERGQTPLFTGLLHMPYGLGAMFGIGVMSRNLLPRLGRWVLVMGAGVMLPATALVLWGITAVHLPWLVVGLALMLAGAGMGMTAGCLGPVVVSRVERDHAGAASALLKTSQQFGAALGVALVGSLYFAAGSRHFAPPALAALAVIATLQVLCMGVAWRLPHKLFD</sequence>
<dbReference type="RefSeq" id="WP_191324452.1">
    <property type="nucleotide sequence ID" value="NZ_BMZP01000009.1"/>
</dbReference>
<dbReference type="Gene3D" id="1.20.1250.20">
    <property type="entry name" value="MFS general substrate transporter like domains"/>
    <property type="match status" value="1"/>
</dbReference>
<dbReference type="Gene3D" id="1.20.1720.10">
    <property type="entry name" value="Multidrug resistance protein D"/>
    <property type="match status" value="1"/>
</dbReference>
<feature type="transmembrane region" description="Helical" evidence="5">
    <location>
        <begin position="12"/>
        <end position="33"/>
    </location>
</feature>
<dbReference type="PANTHER" id="PTHR42718:SF39">
    <property type="entry name" value="ACTINORHODIN TRANSPORTER-RELATED"/>
    <property type="match status" value="1"/>
</dbReference>
<feature type="transmembrane region" description="Helical" evidence="5">
    <location>
        <begin position="340"/>
        <end position="361"/>
    </location>
</feature>
<keyword evidence="4 5" id="KW-0472">Membrane</keyword>
<evidence type="ECO:0000256" key="1">
    <source>
        <dbReference type="ARBA" id="ARBA00004141"/>
    </source>
</evidence>
<evidence type="ECO:0000259" key="6">
    <source>
        <dbReference type="PROSITE" id="PS50850"/>
    </source>
</evidence>
<evidence type="ECO:0000313" key="7">
    <source>
        <dbReference type="EMBL" id="MFC3669949.1"/>
    </source>
</evidence>
<evidence type="ECO:0000256" key="5">
    <source>
        <dbReference type="SAM" id="Phobius"/>
    </source>
</evidence>
<dbReference type="InterPro" id="IPR036259">
    <property type="entry name" value="MFS_trans_sf"/>
</dbReference>
<name>A0ABV7UYE8_9SPHN</name>
<dbReference type="SUPFAM" id="SSF103473">
    <property type="entry name" value="MFS general substrate transporter"/>
    <property type="match status" value="1"/>
</dbReference>
<protein>
    <submittedName>
        <fullName evidence="7">MFS transporter</fullName>
    </submittedName>
</protein>
<dbReference type="Pfam" id="PF07690">
    <property type="entry name" value="MFS_1"/>
    <property type="match status" value="1"/>
</dbReference>